<accession>A0A0E9T890</accession>
<organism evidence="1">
    <name type="scientific">Anguilla anguilla</name>
    <name type="common">European freshwater eel</name>
    <name type="synonym">Muraena anguilla</name>
    <dbReference type="NCBI Taxonomy" id="7936"/>
    <lineage>
        <taxon>Eukaryota</taxon>
        <taxon>Metazoa</taxon>
        <taxon>Chordata</taxon>
        <taxon>Craniata</taxon>
        <taxon>Vertebrata</taxon>
        <taxon>Euteleostomi</taxon>
        <taxon>Actinopterygii</taxon>
        <taxon>Neopterygii</taxon>
        <taxon>Teleostei</taxon>
        <taxon>Anguilliformes</taxon>
        <taxon>Anguillidae</taxon>
        <taxon>Anguilla</taxon>
    </lineage>
</organism>
<sequence length="16" mass="1866">MSSEFTGSMVKVMYLR</sequence>
<reference evidence="1" key="1">
    <citation type="submission" date="2014-11" db="EMBL/GenBank/DDBJ databases">
        <authorList>
            <person name="Amaro Gonzalez C."/>
        </authorList>
    </citation>
    <scope>NUCLEOTIDE SEQUENCE</scope>
</reference>
<dbReference type="EMBL" id="GBXM01059614">
    <property type="protein sequence ID" value="JAH48963.1"/>
    <property type="molecule type" value="Transcribed_RNA"/>
</dbReference>
<proteinExistence type="predicted"/>
<reference evidence="1" key="2">
    <citation type="journal article" date="2015" name="Fish Shellfish Immunol.">
        <title>Early steps in the European eel (Anguilla anguilla)-Vibrio vulnificus interaction in the gills: Role of the RtxA13 toxin.</title>
        <authorList>
            <person name="Callol A."/>
            <person name="Pajuelo D."/>
            <person name="Ebbesson L."/>
            <person name="Teles M."/>
            <person name="MacKenzie S."/>
            <person name="Amaro C."/>
        </authorList>
    </citation>
    <scope>NUCLEOTIDE SEQUENCE</scope>
</reference>
<name>A0A0E9T890_ANGAN</name>
<dbReference type="AlphaFoldDB" id="A0A0E9T890"/>
<evidence type="ECO:0000313" key="1">
    <source>
        <dbReference type="EMBL" id="JAH48963.1"/>
    </source>
</evidence>
<protein>
    <submittedName>
        <fullName evidence="1">Uncharacterized protein</fullName>
    </submittedName>
</protein>